<evidence type="ECO:0000313" key="2">
    <source>
        <dbReference type="Proteomes" id="UP000266861"/>
    </source>
</evidence>
<keyword evidence="2" id="KW-1185">Reference proteome</keyword>
<evidence type="ECO:0000313" key="1">
    <source>
        <dbReference type="EMBL" id="RHZ90262.1"/>
    </source>
</evidence>
<organism evidence="1 2">
    <name type="scientific">Diversispora epigaea</name>
    <dbReference type="NCBI Taxonomy" id="1348612"/>
    <lineage>
        <taxon>Eukaryota</taxon>
        <taxon>Fungi</taxon>
        <taxon>Fungi incertae sedis</taxon>
        <taxon>Mucoromycota</taxon>
        <taxon>Glomeromycotina</taxon>
        <taxon>Glomeromycetes</taxon>
        <taxon>Diversisporales</taxon>
        <taxon>Diversisporaceae</taxon>
        <taxon>Diversispora</taxon>
    </lineage>
</organism>
<dbReference type="EMBL" id="PQFF01000001">
    <property type="protein sequence ID" value="RHZ90262.1"/>
    <property type="molecule type" value="Genomic_DNA"/>
</dbReference>
<protein>
    <submittedName>
        <fullName evidence="1">Uncharacterized protein</fullName>
    </submittedName>
</protein>
<dbReference type="AlphaFoldDB" id="A0A397JS86"/>
<gene>
    <name evidence="1" type="ORF">Glove_1g36</name>
</gene>
<name>A0A397JS86_9GLOM</name>
<dbReference type="Proteomes" id="UP000266861">
    <property type="component" value="Unassembled WGS sequence"/>
</dbReference>
<comment type="caution">
    <text evidence="1">The sequence shown here is derived from an EMBL/GenBank/DDBJ whole genome shotgun (WGS) entry which is preliminary data.</text>
</comment>
<reference evidence="1 2" key="1">
    <citation type="submission" date="2018-08" db="EMBL/GenBank/DDBJ databases">
        <title>Genome and evolution of the arbuscular mycorrhizal fungus Diversispora epigaea (formerly Glomus versiforme) and its bacterial endosymbionts.</title>
        <authorList>
            <person name="Sun X."/>
            <person name="Fei Z."/>
            <person name="Harrison M."/>
        </authorList>
    </citation>
    <scope>NUCLEOTIDE SEQUENCE [LARGE SCALE GENOMIC DNA]</scope>
    <source>
        <strain evidence="1 2">IT104</strain>
    </source>
</reference>
<sequence>MACDEPESKRRRVQEKIEITIHRSTLREGSLTNAPFLSITVNNTLEFFDIFISAGVIKPDPTRDSNRVLGSDPTTTFNHYLNNKKLTTNAH</sequence>
<accession>A0A397JS86</accession>
<proteinExistence type="predicted"/>